<dbReference type="InterPro" id="IPR056818">
    <property type="entry name" value="GlmU/GlgC-like_hexapep"/>
</dbReference>
<protein>
    <submittedName>
        <fullName evidence="5">Glucose-1-phosphate adenylyltransferase subunit GlgD</fullName>
        <ecNumber evidence="5">2.7.7.27</ecNumber>
    </submittedName>
</protein>
<dbReference type="InterPro" id="IPR011832">
    <property type="entry name" value="GlgDAde_trans"/>
</dbReference>
<dbReference type="AlphaFoldDB" id="A0A9J6R7Y4"/>
<evidence type="ECO:0000259" key="4">
    <source>
        <dbReference type="Pfam" id="PF24894"/>
    </source>
</evidence>
<dbReference type="InterPro" id="IPR011831">
    <property type="entry name" value="ADP-Glc_PPase"/>
</dbReference>
<keyword evidence="2" id="KW-0320">Glycogen biosynthesis</keyword>
<dbReference type="NCBIfam" id="TIGR02092">
    <property type="entry name" value="glgD"/>
    <property type="match status" value="1"/>
</dbReference>
<dbReference type="SUPFAM" id="SSF51161">
    <property type="entry name" value="Trimeric LpxA-like enzymes"/>
    <property type="match status" value="1"/>
</dbReference>
<feature type="domain" description="Glucose-1-phosphate adenylyltransferase/Bifunctional protein GlmU-like C-terminal hexapeptide" evidence="4">
    <location>
        <begin position="282"/>
        <end position="352"/>
    </location>
</feature>
<dbReference type="InterPro" id="IPR029044">
    <property type="entry name" value="Nucleotide-diphossugar_trans"/>
</dbReference>
<dbReference type="Pfam" id="PF00483">
    <property type="entry name" value="NTP_transferase"/>
    <property type="match status" value="1"/>
</dbReference>
<sequence>MKTMMGIINLAHEKDFLKELTYFRSGASVPFAGRYRIIDFTLSNMVRSNIQEVAIFARSKYRSLLDHIGGGADWDLDRRYSGLFILPPDWHDPSDISKGDLRYFHNNLDYIMRGKSDYVLISGSQFIANTSYDKLFQHHLDQEADITLLTTTYEESNYLPEYSMKVDTDENGEVTCLSHDLNKSKVFTGVYVLHRDLLLELVQDCIAHYKDNFFMDGIQANLDRLNVHSYHYHGYSALIHSIESYYHHNMKLLNKNYYNELFLSGNPILTKIANQPPTNYQDTARVNKASIGTGCEIAGEVTNSILFPGVKVNKHAEIKNSIIMQRCKIEAGAQIENVILDKDVVITENTVLRGAEEQPYVIAKRSTI</sequence>
<dbReference type="Gene3D" id="2.160.10.10">
    <property type="entry name" value="Hexapeptide repeat proteins"/>
    <property type="match status" value="1"/>
</dbReference>
<accession>A0A9J6R7Y4</accession>
<dbReference type="Gene3D" id="3.90.550.10">
    <property type="entry name" value="Spore Coat Polysaccharide Biosynthesis Protein SpsA, Chain A"/>
    <property type="match status" value="1"/>
</dbReference>
<evidence type="ECO:0000259" key="3">
    <source>
        <dbReference type="Pfam" id="PF00483"/>
    </source>
</evidence>
<keyword evidence="6" id="KW-1185">Reference proteome</keyword>
<dbReference type="SUPFAM" id="SSF53448">
    <property type="entry name" value="Nucleotide-diphospho-sugar transferases"/>
    <property type="match status" value="1"/>
</dbReference>
<name>A0A9J6R7Y4_9BACI</name>
<evidence type="ECO:0000256" key="1">
    <source>
        <dbReference type="ARBA" id="ARBA00010443"/>
    </source>
</evidence>
<dbReference type="GO" id="GO:0008878">
    <property type="term" value="F:glucose-1-phosphate adenylyltransferase activity"/>
    <property type="evidence" value="ECO:0007669"/>
    <property type="project" value="UniProtKB-EC"/>
</dbReference>
<dbReference type="PANTHER" id="PTHR43523:SF6">
    <property type="entry name" value="GLYCOGEN BIOSYNTHESIS PROTEIN GLGD"/>
    <property type="match status" value="1"/>
</dbReference>
<gene>
    <name evidence="5" type="primary">glgD</name>
    <name evidence="5" type="ORF">OWO01_00370</name>
</gene>
<dbReference type="GO" id="GO:0005978">
    <property type="term" value="P:glycogen biosynthetic process"/>
    <property type="evidence" value="ECO:0007669"/>
    <property type="project" value="UniProtKB-KW"/>
</dbReference>
<keyword evidence="5" id="KW-0548">Nucleotidyltransferase</keyword>
<evidence type="ECO:0000313" key="6">
    <source>
        <dbReference type="Proteomes" id="UP001084197"/>
    </source>
</evidence>
<dbReference type="EMBL" id="JAPRAT010000001">
    <property type="protein sequence ID" value="MCZ0701663.1"/>
    <property type="molecule type" value="Genomic_DNA"/>
</dbReference>
<dbReference type="EC" id="2.7.7.27" evidence="5"/>
<dbReference type="InterPro" id="IPR011004">
    <property type="entry name" value="Trimer_LpxA-like_sf"/>
</dbReference>
<organism evidence="5 6">
    <name type="scientific">Natronobacillus azotifigens</name>
    <dbReference type="NCBI Taxonomy" id="472978"/>
    <lineage>
        <taxon>Bacteria</taxon>
        <taxon>Bacillati</taxon>
        <taxon>Bacillota</taxon>
        <taxon>Bacilli</taxon>
        <taxon>Bacillales</taxon>
        <taxon>Bacillaceae</taxon>
        <taxon>Natronobacillus</taxon>
    </lineage>
</organism>
<dbReference type="InterPro" id="IPR005835">
    <property type="entry name" value="NTP_transferase_dom"/>
</dbReference>
<comment type="similarity">
    <text evidence="1">Belongs to the bacterial/plant glucose-1-phosphate adenylyltransferase family.</text>
</comment>
<dbReference type="CDD" id="cd02508">
    <property type="entry name" value="ADP_Glucose_PP"/>
    <property type="match status" value="1"/>
</dbReference>
<evidence type="ECO:0000256" key="2">
    <source>
        <dbReference type="ARBA" id="ARBA00023056"/>
    </source>
</evidence>
<proteinExistence type="inferred from homology"/>
<dbReference type="Proteomes" id="UP001084197">
    <property type="component" value="Unassembled WGS sequence"/>
</dbReference>
<dbReference type="PANTHER" id="PTHR43523">
    <property type="entry name" value="GLUCOSE-1-PHOSPHATE ADENYLYLTRANSFERASE-RELATED"/>
    <property type="match status" value="1"/>
</dbReference>
<dbReference type="Pfam" id="PF24894">
    <property type="entry name" value="Hexapep_GlmU"/>
    <property type="match status" value="1"/>
</dbReference>
<dbReference type="CDD" id="cd04651">
    <property type="entry name" value="LbH_G1P_AT_C"/>
    <property type="match status" value="1"/>
</dbReference>
<feature type="domain" description="Nucleotidyl transferase" evidence="3">
    <location>
        <begin position="17"/>
        <end position="230"/>
    </location>
</feature>
<reference evidence="5" key="1">
    <citation type="submission" date="2022-11" db="EMBL/GenBank/DDBJ databases">
        <title>WGS of Natronobacillus azotifigens 24KS-1, an anaerobic diazotrophic haloalkaliphile from soda-rich habitats.</title>
        <authorList>
            <person name="Sorokin D.Y."/>
            <person name="Merkel A.Y."/>
        </authorList>
    </citation>
    <scope>NUCLEOTIDE SEQUENCE</scope>
    <source>
        <strain evidence="5">24KS-1</strain>
    </source>
</reference>
<evidence type="ECO:0000313" key="5">
    <source>
        <dbReference type="EMBL" id="MCZ0701663.1"/>
    </source>
</evidence>
<keyword evidence="5" id="KW-0808">Transferase</keyword>
<comment type="caution">
    <text evidence="5">The sequence shown here is derived from an EMBL/GenBank/DDBJ whole genome shotgun (WGS) entry which is preliminary data.</text>
</comment>